<dbReference type="Pfam" id="PF13445">
    <property type="entry name" value="zf-RING_UBOX"/>
    <property type="match status" value="1"/>
</dbReference>
<feature type="domain" description="RING-type" evidence="5">
    <location>
        <begin position="23"/>
        <end position="62"/>
    </location>
</feature>
<evidence type="ECO:0000256" key="3">
    <source>
        <dbReference type="ARBA" id="ARBA00022833"/>
    </source>
</evidence>
<name>A0A3B4H181_9CICH</name>
<protein>
    <recommendedName>
        <fullName evidence="5">RING-type domain-containing protein</fullName>
    </recommendedName>
</protein>
<proteinExistence type="predicted"/>
<keyword evidence="2 4" id="KW-0863">Zinc-finger</keyword>
<dbReference type="PROSITE" id="PS00518">
    <property type="entry name" value="ZF_RING_1"/>
    <property type="match status" value="1"/>
</dbReference>
<organism evidence="6">
    <name type="scientific">Pundamilia nyererei</name>
    <dbReference type="NCBI Taxonomy" id="303518"/>
    <lineage>
        <taxon>Eukaryota</taxon>
        <taxon>Metazoa</taxon>
        <taxon>Chordata</taxon>
        <taxon>Craniata</taxon>
        <taxon>Vertebrata</taxon>
        <taxon>Euteleostomi</taxon>
        <taxon>Actinopterygii</taxon>
        <taxon>Neopterygii</taxon>
        <taxon>Teleostei</taxon>
        <taxon>Neoteleostei</taxon>
        <taxon>Acanthomorphata</taxon>
        <taxon>Ovalentaria</taxon>
        <taxon>Cichlomorphae</taxon>
        <taxon>Cichliformes</taxon>
        <taxon>Cichlidae</taxon>
        <taxon>African cichlids</taxon>
        <taxon>Pseudocrenilabrinae</taxon>
        <taxon>Haplochromini</taxon>
        <taxon>Pundamilia</taxon>
    </lineage>
</organism>
<dbReference type="GO" id="GO:0008270">
    <property type="term" value="F:zinc ion binding"/>
    <property type="evidence" value="ECO:0007669"/>
    <property type="project" value="UniProtKB-KW"/>
</dbReference>
<dbReference type="InterPro" id="IPR017907">
    <property type="entry name" value="Znf_RING_CS"/>
</dbReference>
<dbReference type="SUPFAM" id="SSF57850">
    <property type="entry name" value="RING/U-box"/>
    <property type="match status" value="1"/>
</dbReference>
<keyword evidence="3" id="KW-0862">Zinc</keyword>
<dbReference type="GeneTree" id="ENSGT00940000177550"/>
<dbReference type="Gene3D" id="3.30.40.10">
    <property type="entry name" value="Zinc/RING finger domain, C3HC4 (zinc finger)"/>
    <property type="match status" value="1"/>
</dbReference>
<evidence type="ECO:0000313" key="6">
    <source>
        <dbReference type="Ensembl" id="ENSPNYP00000028224.1"/>
    </source>
</evidence>
<evidence type="ECO:0000256" key="1">
    <source>
        <dbReference type="ARBA" id="ARBA00022723"/>
    </source>
</evidence>
<dbReference type="Ensembl" id="ENSPNYT00000028914.1">
    <property type="protein sequence ID" value="ENSPNYP00000028224.1"/>
    <property type="gene ID" value="ENSPNYG00000021258.1"/>
</dbReference>
<evidence type="ECO:0000259" key="5">
    <source>
        <dbReference type="PROSITE" id="PS50089"/>
    </source>
</evidence>
<accession>A0A3B4H181</accession>
<evidence type="ECO:0000256" key="2">
    <source>
        <dbReference type="ARBA" id="ARBA00022771"/>
    </source>
</evidence>
<dbReference type="PROSITE" id="PS50089">
    <property type="entry name" value="ZF_RING_2"/>
    <property type="match status" value="1"/>
</dbReference>
<dbReference type="InterPro" id="IPR001841">
    <property type="entry name" value="Znf_RING"/>
</dbReference>
<dbReference type="InterPro" id="IPR013083">
    <property type="entry name" value="Znf_RING/FYVE/PHD"/>
</dbReference>
<dbReference type="InterPro" id="IPR027370">
    <property type="entry name" value="Znf-RING_euk"/>
</dbReference>
<dbReference type="STRING" id="303518.ENSPNYP00000028224"/>
<dbReference type="PANTHER" id="PTHR23327">
    <property type="entry name" value="RING FINGER PROTEIN 127"/>
    <property type="match status" value="1"/>
</dbReference>
<dbReference type="AlphaFoldDB" id="A0A3B4H181"/>
<dbReference type="SMART" id="SM00184">
    <property type="entry name" value="RING"/>
    <property type="match status" value="1"/>
</dbReference>
<keyword evidence="1" id="KW-0479">Metal-binding</keyword>
<dbReference type="PANTHER" id="PTHR23327:SF51">
    <property type="entry name" value="TRANSCRIPTIONAL REGULATOR OF YEAST FORM ADHERENCE 3"/>
    <property type="match status" value="1"/>
</dbReference>
<reference evidence="6" key="1">
    <citation type="submission" date="2023-09" db="UniProtKB">
        <authorList>
            <consortium name="Ensembl"/>
        </authorList>
    </citation>
    <scope>IDENTIFICATION</scope>
</reference>
<sequence>MAEFHTSNPSPSEPGSLGKHLHCSICMDTFTDPVTTACGHSFCKLCLDRSSHVNDSVCPLCKNYISRIPDVNIHGGSRQDPYWIPGGNQTCDTHSECV</sequence>
<evidence type="ECO:0000256" key="4">
    <source>
        <dbReference type="PROSITE-ProRule" id="PRU00175"/>
    </source>
</evidence>